<sequence>MTQLLRSYRIAHSRIDPFERALRENTPLSSIKDPAAFVEFLNQTNQKTSLMAEQLKILSVQNDALNQKSETSEKELAALKDEISVLKTAQADKDVTKPDDSKGDEGEDMFSYDDEIRKVDAELGSTDEQMIRLTSEINALKEELAVAKKSPEPDTRDAEIKSLKDLLDQRLNQLADWETRAEKERSVHASTLEEKKTQIENLEVLNKKYSTERDDLSTKLGRMSKSTTSLSAEIEGYKKKVAELESRLKATETLTPLSKKNMRKKAKAIETPLTSPLESPQTEALKAEVSKLKAEIAEKDSRIDQLAKQRKTEEGLREEIETLEESIAAMGHDNIEAKNKLKEAENDSAALKSLISKLEKELESSSVEIETLKSNAVALEKISQDRFKELTTLKEVIAKAQVELKSLRQDSADLKVAREELASKENEIRALGKREKELKNETARLKRQSSDYVSEIKSLKDQVSTVNARGVTWADEKRKLQRDNQRLEREKAESMSESKKTSHELETVRAELSSLQPKVKQLEEEVAQLQKEKNLANEAVDLKTQQYDNAQKLIASMRDEALEVSTQIKEAKSQVASLEEERDEVQRHLTERTREAETMRRMLADAREQADAKVRDMRSRMETAIEDRDQFEDKYSSLARNRSREVEVFKIQVHELESQVERCRNGKDEFETRLKESRQRWEELERNEENAIAEAQEMRSAVLNLRSALDASEQQARNMEKQMADLRKLLEESQSRYERANKELQGMRSQLSGADVAYLKNIFLQFLGAKEDKTRVHLIPVLKSLLGFTENEQQQALQYLQRLK</sequence>
<gene>
    <name evidence="1" type="ORF">O1611_g3166</name>
</gene>
<protein>
    <submittedName>
        <fullName evidence="1">Uncharacterized protein</fullName>
    </submittedName>
</protein>
<dbReference type="EMBL" id="JAPUUL010000494">
    <property type="protein sequence ID" value="KAJ8130461.1"/>
    <property type="molecule type" value="Genomic_DNA"/>
</dbReference>
<evidence type="ECO:0000313" key="2">
    <source>
        <dbReference type="Proteomes" id="UP001153332"/>
    </source>
</evidence>
<accession>A0ACC2JSJ1</accession>
<name>A0ACC2JSJ1_9PEZI</name>
<evidence type="ECO:0000313" key="1">
    <source>
        <dbReference type="EMBL" id="KAJ8130461.1"/>
    </source>
</evidence>
<proteinExistence type="predicted"/>
<comment type="caution">
    <text evidence="1">The sequence shown here is derived from an EMBL/GenBank/DDBJ whole genome shotgun (WGS) entry which is preliminary data.</text>
</comment>
<reference evidence="1" key="1">
    <citation type="submission" date="2022-12" db="EMBL/GenBank/DDBJ databases">
        <title>Genome Sequence of Lasiodiplodia mahajangana.</title>
        <authorList>
            <person name="Buettner E."/>
        </authorList>
    </citation>
    <scope>NUCLEOTIDE SEQUENCE</scope>
    <source>
        <strain evidence="1">VT137</strain>
    </source>
</reference>
<dbReference type="Proteomes" id="UP001153332">
    <property type="component" value="Unassembled WGS sequence"/>
</dbReference>
<organism evidence="1 2">
    <name type="scientific">Lasiodiplodia mahajangana</name>
    <dbReference type="NCBI Taxonomy" id="1108764"/>
    <lineage>
        <taxon>Eukaryota</taxon>
        <taxon>Fungi</taxon>
        <taxon>Dikarya</taxon>
        <taxon>Ascomycota</taxon>
        <taxon>Pezizomycotina</taxon>
        <taxon>Dothideomycetes</taxon>
        <taxon>Dothideomycetes incertae sedis</taxon>
        <taxon>Botryosphaeriales</taxon>
        <taxon>Botryosphaeriaceae</taxon>
        <taxon>Lasiodiplodia</taxon>
    </lineage>
</organism>
<keyword evidence="2" id="KW-1185">Reference proteome</keyword>